<dbReference type="PROSITE" id="PS01081">
    <property type="entry name" value="HTH_TETR_1"/>
    <property type="match status" value="1"/>
</dbReference>
<comment type="caution">
    <text evidence="7">The sequence shown here is derived from an EMBL/GenBank/DDBJ whole genome shotgun (WGS) entry which is preliminary data.</text>
</comment>
<evidence type="ECO:0000313" key="8">
    <source>
        <dbReference type="Proteomes" id="UP000286576"/>
    </source>
</evidence>
<dbReference type="AlphaFoldDB" id="A0A418NNL1"/>
<reference evidence="7 8" key="1">
    <citation type="submission" date="2018-08" db="EMBL/GenBank/DDBJ databases">
        <title>Erythrobacter zhengii sp.nov., a bacterium isolated from deep-sea sediment.</title>
        <authorList>
            <person name="Fang C."/>
            <person name="Wu Y.-H."/>
            <person name="Sun C."/>
            <person name="Wang H."/>
            <person name="Cheng H."/>
            <person name="Meng F.-X."/>
            <person name="Wang C.-S."/>
            <person name="Xu X.-W."/>
        </authorList>
    </citation>
    <scope>NUCLEOTIDE SEQUENCE [LARGE SCALE GENOMIC DNA]</scope>
    <source>
        <strain evidence="7 8">V18</strain>
    </source>
</reference>
<keyword evidence="1" id="KW-0678">Repressor</keyword>
<dbReference type="PANTHER" id="PTHR30055">
    <property type="entry name" value="HTH-TYPE TRANSCRIPTIONAL REGULATOR RUTR"/>
    <property type="match status" value="1"/>
</dbReference>
<dbReference type="EMBL" id="QXFL01000009">
    <property type="protein sequence ID" value="RIV83613.1"/>
    <property type="molecule type" value="Genomic_DNA"/>
</dbReference>
<dbReference type="PROSITE" id="PS50977">
    <property type="entry name" value="HTH_TETR_2"/>
    <property type="match status" value="1"/>
</dbReference>
<dbReference type="Proteomes" id="UP000286576">
    <property type="component" value="Unassembled WGS sequence"/>
</dbReference>
<dbReference type="InterPro" id="IPR036271">
    <property type="entry name" value="Tet_transcr_reg_TetR-rel_C_sf"/>
</dbReference>
<keyword evidence="3 5" id="KW-0238">DNA-binding</keyword>
<dbReference type="InterPro" id="IPR009057">
    <property type="entry name" value="Homeodomain-like_sf"/>
</dbReference>
<keyword evidence="2" id="KW-0805">Transcription regulation</keyword>
<name>A0A418NNL1_9SPHN</name>
<protein>
    <submittedName>
        <fullName evidence="7">TetR/AcrR family transcriptional regulator</fullName>
    </submittedName>
</protein>
<dbReference type="PRINTS" id="PR00455">
    <property type="entry name" value="HTHTETR"/>
</dbReference>
<evidence type="ECO:0000256" key="4">
    <source>
        <dbReference type="ARBA" id="ARBA00023163"/>
    </source>
</evidence>
<proteinExistence type="predicted"/>
<dbReference type="Gene3D" id="1.10.357.10">
    <property type="entry name" value="Tetracycline Repressor, domain 2"/>
    <property type="match status" value="1"/>
</dbReference>
<dbReference type="PANTHER" id="PTHR30055:SF175">
    <property type="entry name" value="HTH-TYPE TRANSCRIPTIONAL REPRESSOR KSTR2"/>
    <property type="match status" value="1"/>
</dbReference>
<dbReference type="GO" id="GO:0003700">
    <property type="term" value="F:DNA-binding transcription factor activity"/>
    <property type="evidence" value="ECO:0007669"/>
    <property type="project" value="TreeGrafter"/>
</dbReference>
<dbReference type="SUPFAM" id="SSF48498">
    <property type="entry name" value="Tetracyclin repressor-like, C-terminal domain"/>
    <property type="match status" value="1"/>
</dbReference>
<evidence type="ECO:0000313" key="7">
    <source>
        <dbReference type="EMBL" id="RIV83613.1"/>
    </source>
</evidence>
<sequence length="218" mass="24415">MARQNLACDSEPNLRREQLLQAAALLFQKNGYQGATVRQIADATGLTSGSIFYYFKSKEDLLEEIISQAMKSGLQIVHEHLSTATGPLSRFQALALAHLTAIMGPLGSAHDVSFRDWKLLSPDARDRLRTVNQQYREVWMQVLNELKSNQYLLSDPERCRLYMLAALNWGPARKNLTESSQLASAANLFCSIALNLDEEEFHKLCAAEKSGDKPKDVD</sequence>
<keyword evidence="8" id="KW-1185">Reference proteome</keyword>
<dbReference type="InterPro" id="IPR001647">
    <property type="entry name" value="HTH_TetR"/>
</dbReference>
<dbReference type="RefSeq" id="WP_119587923.1">
    <property type="nucleotide sequence ID" value="NZ_CAWODQ010000029.1"/>
</dbReference>
<accession>A0A418NNL1</accession>
<evidence type="ECO:0000259" key="6">
    <source>
        <dbReference type="PROSITE" id="PS50977"/>
    </source>
</evidence>
<gene>
    <name evidence="7" type="ORF">D2V07_16010</name>
</gene>
<feature type="DNA-binding region" description="H-T-H motif" evidence="5">
    <location>
        <begin position="36"/>
        <end position="55"/>
    </location>
</feature>
<keyword evidence="4" id="KW-0804">Transcription</keyword>
<dbReference type="SUPFAM" id="SSF46689">
    <property type="entry name" value="Homeodomain-like"/>
    <property type="match status" value="1"/>
</dbReference>
<evidence type="ECO:0000256" key="2">
    <source>
        <dbReference type="ARBA" id="ARBA00023015"/>
    </source>
</evidence>
<evidence type="ECO:0000256" key="1">
    <source>
        <dbReference type="ARBA" id="ARBA00022491"/>
    </source>
</evidence>
<evidence type="ECO:0000256" key="3">
    <source>
        <dbReference type="ARBA" id="ARBA00023125"/>
    </source>
</evidence>
<evidence type="ECO:0000256" key="5">
    <source>
        <dbReference type="PROSITE-ProRule" id="PRU00335"/>
    </source>
</evidence>
<dbReference type="Pfam" id="PF00440">
    <property type="entry name" value="TetR_N"/>
    <property type="match status" value="1"/>
</dbReference>
<dbReference type="InterPro" id="IPR050109">
    <property type="entry name" value="HTH-type_TetR-like_transc_reg"/>
</dbReference>
<feature type="domain" description="HTH tetR-type" evidence="6">
    <location>
        <begin position="13"/>
        <end position="73"/>
    </location>
</feature>
<dbReference type="InterPro" id="IPR023772">
    <property type="entry name" value="DNA-bd_HTH_TetR-type_CS"/>
</dbReference>
<dbReference type="OrthoDB" id="2356263at2"/>
<dbReference type="GO" id="GO:0000976">
    <property type="term" value="F:transcription cis-regulatory region binding"/>
    <property type="evidence" value="ECO:0007669"/>
    <property type="project" value="TreeGrafter"/>
</dbReference>
<organism evidence="7 8">
    <name type="scientific">Aurantiacibacter zhengii</name>
    <dbReference type="NCBI Taxonomy" id="2307003"/>
    <lineage>
        <taxon>Bacteria</taxon>
        <taxon>Pseudomonadati</taxon>
        <taxon>Pseudomonadota</taxon>
        <taxon>Alphaproteobacteria</taxon>
        <taxon>Sphingomonadales</taxon>
        <taxon>Erythrobacteraceae</taxon>
        <taxon>Aurantiacibacter</taxon>
    </lineage>
</organism>